<keyword evidence="13" id="KW-1185">Reference proteome</keyword>
<dbReference type="CDD" id="cd00082">
    <property type="entry name" value="HisKA"/>
    <property type="match status" value="1"/>
</dbReference>
<dbReference type="Gene3D" id="1.10.287.130">
    <property type="match status" value="1"/>
</dbReference>
<dbReference type="PANTHER" id="PTHR43304">
    <property type="entry name" value="PHYTOCHROME-LIKE PROTEIN CPH1"/>
    <property type="match status" value="1"/>
</dbReference>
<dbReference type="SMART" id="SM00387">
    <property type="entry name" value="HATPase_c"/>
    <property type="match status" value="1"/>
</dbReference>
<evidence type="ECO:0000313" key="12">
    <source>
        <dbReference type="EMBL" id="MCU7547620.1"/>
    </source>
</evidence>
<evidence type="ECO:0000259" key="8">
    <source>
        <dbReference type="PROSITE" id="PS50109"/>
    </source>
</evidence>
<feature type="domain" description="PAC" evidence="11">
    <location>
        <begin position="341"/>
        <end position="393"/>
    </location>
</feature>
<keyword evidence="5" id="KW-0418">Kinase</keyword>
<dbReference type="Gene3D" id="3.30.450.20">
    <property type="entry name" value="PAS domain"/>
    <property type="match status" value="3"/>
</dbReference>
<sequence length="792" mass="91188">MRPTDSNAINILIIEDNPADFHLLGKLLRSSLLKIGHLYNVSDIQEAKNELNKSTIDLILLSLPQSERSGIDSYLNIRTLFESIPVILLSAKNDENIAIEAIKNGVQDFLLKEEITADRLYKSIKYSFERNRNLIRLKESNERFSAVANATHDAVWDWDLKKNVIWWGSGFMKLFGYENEETGAEFWYNHIHPDDRERVINSIHNVIYYGGTKWSAEYRFKKADGYYVYIFDRGYTIRGEDGQTVKMVGSMMDITAAKNAEQELKESEERFRSLANQAPMFIWIAGADANVTYANKALLDYFGLTSYIGLTGQSWRQRVHPADEAYVNEVFSYAIELRKPYELECRMKSASGEYRWLFYKGVPRIMANGQFEGFIGTAIDIHDRKQAEASLLESEERLRIAVESTSLGTWDYYPITGDLIWSANCKKMFGLSTDDHIDYDLFVQAIHPEDRDSVLKEFQKHLTPGADVHFTIEFRAIGIKDKQLRWIQSTGRSFFNHDGAAHRLIGMMMDITQQKQARETLEKSAEMLEKMVQERTHELQNANENLKKSNAELEQFAYIASHDLQEPLRKILIFSDQLQSSIFSKSSFDEQVWLEKIRFSAKRMSILIKDLLEYSRLINKTEFVQFTSVDLNKVVHHIMTDLEVVIQQKGATVQVDNLPIVEAVEVQMNQLFYNLLSNSLKFIAQDRPSVIKIETSVLSEDERLKHNLRAGKDYCKIIFSDNGIGFNQEFAEQIFTIYKRLHTKDKYPGTGIGLALCRKVVENHNGVIYAEGKENEGAAFIVILPLQQLKEV</sequence>
<dbReference type="CDD" id="cd00130">
    <property type="entry name" value="PAS"/>
    <property type="match status" value="3"/>
</dbReference>
<dbReference type="PROSITE" id="PS50113">
    <property type="entry name" value="PAC"/>
    <property type="match status" value="3"/>
</dbReference>
<dbReference type="InterPro" id="IPR035965">
    <property type="entry name" value="PAS-like_dom_sf"/>
</dbReference>
<dbReference type="EC" id="2.7.13.3" evidence="2"/>
<keyword evidence="4" id="KW-0808">Transferase</keyword>
<comment type="caution">
    <text evidence="6">Lacks conserved residue(s) required for the propagation of feature annotation.</text>
</comment>
<dbReference type="InterPro" id="IPR013655">
    <property type="entry name" value="PAS_fold_3"/>
</dbReference>
<dbReference type="PANTHER" id="PTHR43304:SF1">
    <property type="entry name" value="PAC DOMAIN-CONTAINING PROTEIN"/>
    <property type="match status" value="1"/>
</dbReference>
<organism evidence="12 13">
    <name type="scientific">Paraflavisolibacter caeni</name>
    <dbReference type="NCBI Taxonomy" id="2982496"/>
    <lineage>
        <taxon>Bacteria</taxon>
        <taxon>Pseudomonadati</taxon>
        <taxon>Bacteroidota</taxon>
        <taxon>Chitinophagia</taxon>
        <taxon>Chitinophagales</taxon>
        <taxon>Chitinophagaceae</taxon>
        <taxon>Paraflavisolibacter</taxon>
    </lineage>
</organism>
<dbReference type="SUPFAM" id="SSF55874">
    <property type="entry name" value="ATPase domain of HSP90 chaperone/DNA topoisomerase II/histidine kinase"/>
    <property type="match status" value="1"/>
</dbReference>
<dbReference type="NCBIfam" id="TIGR00229">
    <property type="entry name" value="sensory_box"/>
    <property type="match status" value="3"/>
</dbReference>
<dbReference type="PROSITE" id="PS50110">
    <property type="entry name" value="RESPONSE_REGULATORY"/>
    <property type="match status" value="1"/>
</dbReference>
<feature type="domain" description="PAC" evidence="11">
    <location>
        <begin position="214"/>
        <end position="266"/>
    </location>
</feature>
<evidence type="ECO:0000256" key="6">
    <source>
        <dbReference type="PROSITE-ProRule" id="PRU00169"/>
    </source>
</evidence>
<dbReference type="InterPro" id="IPR036890">
    <property type="entry name" value="HATPase_C_sf"/>
</dbReference>
<dbReference type="SMART" id="SM00388">
    <property type="entry name" value="HisKA"/>
    <property type="match status" value="1"/>
</dbReference>
<evidence type="ECO:0000259" key="10">
    <source>
        <dbReference type="PROSITE" id="PS50112"/>
    </source>
</evidence>
<dbReference type="EMBL" id="JAOTIF010000001">
    <property type="protein sequence ID" value="MCU7547620.1"/>
    <property type="molecule type" value="Genomic_DNA"/>
</dbReference>
<dbReference type="CDD" id="cd00156">
    <property type="entry name" value="REC"/>
    <property type="match status" value="1"/>
</dbReference>
<dbReference type="InterPro" id="IPR004358">
    <property type="entry name" value="Sig_transdc_His_kin-like_C"/>
</dbReference>
<dbReference type="AlphaFoldDB" id="A0A9X2XS48"/>
<dbReference type="InterPro" id="IPR036097">
    <property type="entry name" value="HisK_dim/P_sf"/>
</dbReference>
<evidence type="ECO:0000256" key="1">
    <source>
        <dbReference type="ARBA" id="ARBA00000085"/>
    </source>
</evidence>
<feature type="domain" description="PAC" evidence="11">
    <location>
        <begin position="470"/>
        <end position="523"/>
    </location>
</feature>
<dbReference type="PROSITE" id="PS50112">
    <property type="entry name" value="PAS"/>
    <property type="match status" value="3"/>
</dbReference>
<dbReference type="Proteomes" id="UP001155483">
    <property type="component" value="Unassembled WGS sequence"/>
</dbReference>
<dbReference type="InterPro" id="IPR000014">
    <property type="entry name" value="PAS"/>
</dbReference>
<dbReference type="PRINTS" id="PR00344">
    <property type="entry name" value="BCTRLSENSOR"/>
</dbReference>
<evidence type="ECO:0000313" key="13">
    <source>
        <dbReference type="Proteomes" id="UP001155483"/>
    </source>
</evidence>
<feature type="domain" description="PAS" evidence="10">
    <location>
        <begin position="140"/>
        <end position="210"/>
    </location>
</feature>
<proteinExistence type="predicted"/>
<protein>
    <recommendedName>
        <fullName evidence="2">histidine kinase</fullName>
        <ecNumber evidence="2">2.7.13.3</ecNumber>
    </recommendedName>
</protein>
<gene>
    <name evidence="12" type="ORF">OCK74_00780</name>
</gene>
<evidence type="ECO:0000256" key="3">
    <source>
        <dbReference type="ARBA" id="ARBA00022553"/>
    </source>
</evidence>
<reference evidence="12" key="2">
    <citation type="submission" date="2023-04" db="EMBL/GenBank/DDBJ databases">
        <title>Paracnuella aquatica gen. nov., sp. nov., a member of the family Chitinophagaceae isolated from a hot spring.</title>
        <authorList>
            <person name="Wang C."/>
        </authorList>
    </citation>
    <scope>NUCLEOTIDE SEQUENCE</scope>
    <source>
        <strain evidence="12">LB-8</strain>
    </source>
</reference>
<dbReference type="Pfam" id="PF02518">
    <property type="entry name" value="HATPase_c"/>
    <property type="match status" value="1"/>
</dbReference>
<dbReference type="Pfam" id="PF08447">
    <property type="entry name" value="PAS_3"/>
    <property type="match status" value="3"/>
</dbReference>
<name>A0A9X2XS48_9BACT</name>
<dbReference type="InterPro" id="IPR005467">
    <property type="entry name" value="His_kinase_dom"/>
</dbReference>
<dbReference type="GO" id="GO:0000155">
    <property type="term" value="F:phosphorelay sensor kinase activity"/>
    <property type="evidence" value="ECO:0007669"/>
    <property type="project" value="InterPro"/>
</dbReference>
<dbReference type="InterPro" id="IPR000700">
    <property type="entry name" value="PAS-assoc_C"/>
</dbReference>
<dbReference type="InterPro" id="IPR001610">
    <property type="entry name" value="PAC"/>
</dbReference>
<dbReference type="InterPro" id="IPR003661">
    <property type="entry name" value="HisK_dim/P_dom"/>
</dbReference>
<dbReference type="SUPFAM" id="SSF47384">
    <property type="entry name" value="Homodimeric domain of signal transducing histidine kinase"/>
    <property type="match status" value="1"/>
</dbReference>
<dbReference type="SMART" id="SM00448">
    <property type="entry name" value="REC"/>
    <property type="match status" value="1"/>
</dbReference>
<evidence type="ECO:0000259" key="11">
    <source>
        <dbReference type="PROSITE" id="PS50113"/>
    </source>
</evidence>
<feature type="domain" description="PAS" evidence="10">
    <location>
        <begin position="394"/>
        <end position="465"/>
    </location>
</feature>
<dbReference type="RefSeq" id="WP_279295066.1">
    <property type="nucleotide sequence ID" value="NZ_JAOTIF010000001.1"/>
</dbReference>
<reference evidence="12" key="1">
    <citation type="submission" date="2022-09" db="EMBL/GenBank/DDBJ databases">
        <authorList>
            <person name="Yuan C."/>
            <person name="Ke Z."/>
        </authorList>
    </citation>
    <scope>NUCLEOTIDE SEQUENCE</scope>
    <source>
        <strain evidence="12">LB-8</strain>
    </source>
</reference>
<feature type="domain" description="PAS" evidence="10">
    <location>
        <begin position="267"/>
        <end position="338"/>
    </location>
</feature>
<evidence type="ECO:0000256" key="7">
    <source>
        <dbReference type="SAM" id="Coils"/>
    </source>
</evidence>
<dbReference type="Pfam" id="PF00072">
    <property type="entry name" value="Response_reg"/>
    <property type="match status" value="1"/>
</dbReference>
<dbReference type="InterPro" id="IPR001789">
    <property type="entry name" value="Sig_transdc_resp-reg_receiver"/>
</dbReference>
<comment type="catalytic activity">
    <reaction evidence="1">
        <text>ATP + protein L-histidine = ADP + protein N-phospho-L-histidine.</text>
        <dbReference type="EC" id="2.7.13.3"/>
    </reaction>
</comment>
<comment type="caution">
    <text evidence="12">The sequence shown here is derived from an EMBL/GenBank/DDBJ whole genome shotgun (WGS) entry which is preliminary data.</text>
</comment>
<dbReference type="Gene3D" id="2.10.70.100">
    <property type="match status" value="1"/>
</dbReference>
<keyword evidence="7" id="KW-0175">Coiled coil</keyword>
<feature type="coiled-coil region" evidence="7">
    <location>
        <begin position="511"/>
        <end position="559"/>
    </location>
</feature>
<dbReference type="SMART" id="SM00086">
    <property type="entry name" value="PAC"/>
    <property type="match status" value="3"/>
</dbReference>
<accession>A0A9X2XS48</accession>
<dbReference type="Pfam" id="PF00512">
    <property type="entry name" value="HisKA"/>
    <property type="match status" value="1"/>
</dbReference>
<evidence type="ECO:0000256" key="5">
    <source>
        <dbReference type="ARBA" id="ARBA00022777"/>
    </source>
</evidence>
<keyword evidence="3" id="KW-0597">Phosphoprotein</keyword>
<dbReference type="FunFam" id="3.30.450.20:FF:000099">
    <property type="entry name" value="Sensory box sensor histidine kinase"/>
    <property type="match status" value="1"/>
</dbReference>
<feature type="domain" description="Response regulatory" evidence="9">
    <location>
        <begin position="10"/>
        <end position="127"/>
    </location>
</feature>
<dbReference type="SUPFAM" id="SSF55785">
    <property type="entry name" value="PYP-like sensor domain (PAS domain)"/>
    <property type="match status" value="3"/>
</dbReference>
<dbReference type="SMART" id="SM00091">
    <property type="entry name" value="PAS"/>
    <property type="match status" value="3"/>
</dbReference>
<evidence type="ECO:0000256" key="4">
    <source>
        <dbReference type="ARBA" id="ARBA00022679"/>
    </source>
</evidence>
<feature type="domain" description="Histidine kinase" evidence="8">
    <location>
        <begin position="559"/>
        <end position="788"/>
    </location>
</feature>
<dbReference type="InterPro" id="IPR003594">
    <property type="entry name" value="HATPase_dom"/>
</dbReference>
<dbReference type="PROSITE" id="PS50109">
    <property type="entry name" value="HIS_KIN"/>
    <property type="match status" value="1"/>
</dbReference>
<dbReference type="Gene3D" id="3.40.50.2300">
    <property type="match status" value="1"/>
</dbReference>
<dbReference type="Gene3D" id="3.30.565.10">
    <property type="entry name" value="Histidine kinase-like ATPase, C-terminal domain"/>
    <property type="match status" value="1"/>
</dbReference>
<evidence type="ECO:0000259" key="9">
    <source>
        <dbReference type="PROSITE" id="PS50110"/>
    </source>
</evidence>
<dbReference type="SUPFAM" id="SSF52172">
    <property type="entry name" value="CheY-like"/>
    <property type="match status" value="1"/>
</dbReference>
<dbReference type="InterPro" id="IPR011006">
    <property type="entry name" value="CheY-like_superfamily"/>
</dbReference>
<dbReference type="InterPro" id="IPR052162">
    <property type="entry name" value="Sensor_kinase/Photoreceptor"/>
</dbReference>
<evidence type="ECO:0000256" key="2">
    <source>
        <dbReference type="ARBA" id="ARBA00012438"/>
    </source>
</evidence>